<gene>
    <name evidence="1" type="ORF">LCGC14_1482330</name>
</gene>
<reference evidence="1" key="1">
    <citation type="journal article" date="2015" name="Nature">
        <title>Complex archaea that bridge the gap between prokaryotes and eukaryotes.</title>
        <authorList>
            <person name="Spang A."/>
            <person name="Saw J.H."/>
            <person name="Jorgensen S.L."/>
            <person name="Zaremba-Niedzwiedzka K."/>
            <person name="Martijn J."/>
            <person name="Lind A.E."/>
            <person name="van Eijk R."/>
            <person name="Schleper C."/>
            <person name="Guy L."/>
            <person name="Ettema T.J."/>
        </authorList>
    </citation>
    <scope>NUCLEOTIDE SEQUENCE</scope>
</reference>
<organism evidence="1">
    <name type="scientific">marine sediment metagenome</name>
    <dbReference type="NCBI Taxonomy" id="412755"/>
    <lineage>
        <taxon>unclassified sequences</taxon>
        <taxon>metagenomes</taxon>
        <taxon>ecological metagenomes</taxon>
    </lineage>
</organism>
<accession>A0A0F9LPP2</accession>
<evidence type="ECO:0000313" key="1">
    <source>
        <dbReference type="EMBL" id="KKM66325.1"/>
    </source>
</evidence>
<dbReference type="EMBL" id="LAZR01010556">
    <property type="protein sequence ID" value="KKM66325.1"/>
    <property type="molecule type" value="Genomic_DNA"/>
</dbReference>
<protein>
    <submittedName>
        <fullName evidence="1">Uncharacterized protein</fullName>
    </submittedName>
</protein>
<name>A0A0F9LPP2_9ZZZZ</name>
<comment type="caution">
    <text evidence="1">The sequence shown here is derived from an EMBL/GenBank/DDBJ whole genome shotgun (WGS) entry which is preliminary data.</text>
</comment>
<proteinExistence type="predicted"/>
<sequence>MKQPDIHDLIRSWMDTHGWPVHEGIKIGPAKCGIGRCRKKHAYARTYSKGDSAIVWAYERPCDINAPMGADRARP</sequence>
<dbReference type="AlphaFoldDB" id="A0A0F9LPP2"/>